<evidence type="ECO:0008006" key="3">
    <source>
        <dbReference type="Google" id="ProtNLM"/>
    </source>
</evidence>
<evidence type="ECO:0000313" key="1">
    <source>
        <dbReference type="EMBL" id="CAE6716075.1"/>
    </source>
</evidence>
<accession>A0ABN7KVR7</accession>
<comment type="caution">
    <text evidence="1">The sequence shown here is derived from an EMBL/GenBank/DDBJ whole genome shotgun (WGS) entry which is preliminary data.</text>
</comment>
<proteinExistence type="predicted"/>
<protein>
    <recommendedName>
        <fullName evidence="3">DUF4262 domain-containing protein</fullName>
    </recommendedName>
</protein>
<dbReference type="RefSeq" id="WP_200658044.1">
    <property type="nucleotide sequence ID" value="NZ_CAJNBC010000005.1"/>
</dbReference>
<keyword evidence="2" id="KW-1185">Reference proteome</keyword>
<organism evidence="1 2">
    <name type="scientific">Paraburkholderia nemoris</name>
    <dbReference type="NCBI Taxonomy" id="2793076"/>
    <lineage>
        <taxon>Bacteria</taxon>
        <taxon>Pseudomonadati</taxon>
        <taxon>Pseudomonadota</taxon>
        <taxon>Betaproteobacteria</taxon>
        <taxon>Burkholderiales</taxon>
        <taxon>Burkholderiaceae</taxon>
        <taxon>Paraburkholderia</taxon>
    </lineage>
</organism>
<dbReference type="Proteomes" id="UP000673821">
    <property type="component" value="Unassembled WGS sequence"/>
</dbReference>
<dbReference type="EMBL" id="CAJNBH010000003">
    <property type="protein sequence ID" value="CAE6716075.1"/>
    <property type="molecule type" value="Genomic_DNA"/>
</dbReference>
<evidence type="ECO:0000313" key="2">
    <source>
        <dbReference type="Proteomes" id="UP000673821"/>
    </source>
</evidence>
<gene>
    <name evidence="1" type="ORF">R69776_01319</name>
</gene>
<sequence>MNSIDFIHEPHEFMSLWERANAGVWLLANVPPVGLLYFDPFDILTPRLFGLVQTLLAIKGTTDFATVILKPDPFKYFHHHFGKYPGFVHGRDSTYVEFFDLMMQDPGDSPADARGVNYDHYVIMPMEGDWIAFGDHPWDTGVFYGPPDIMECARKFYPYFGTPAKGFRIDP</sequence>
<name>A0ABN7KVR7_9BURK</name>
<reference evidence="1 2" key="1">
    <citation type="submission" date="2021-02" db="EMBL/GenBank/DDBJ databases">
        <authorList>
            <person name="Vanwijnsberghe S."/>
        </authorList>
    </citation>
    <scope>NUCLEOTIDE SEQUENCE [LARGE SCALE GENOMIC DNA]</scope>
    <source>
        <strain evidence="1 2">R-69776</strain>
    </source>
</reference>